<evidence type="ECO:0000256" key="1">
    <source>
        <dbReference type="SAM" id="MobiDB-lite"/>
    </source>
</evidence>
<dbReference type="EMBL" id="CATOUU010000126">
    <property type="protein sequence ID" value="CAI9917241.1"/>
    <property type="molecule type" value="Genomic_DNA"/>
</dbReference>
<evidence type="ECO:0000313" key="6">
    <source>
        <dbReference type="EMBL" id="CAL6057449.1"/>
    </source>
</evidence>
<organism evidence="2">
    <name type="scientific">Hexamita inflata</name>
    <dbReference type="NCBI Taxonomy" id="28002"/>
    <lineage>
        <taxon>Eukaryota</taxon>
        <taxon>Metamonada</taxon>
        <taxon>Diplomonadida</taxon>
        <taxon>Hexamitidae</taxon>
        <taxon>Hexamitinae</taxon>
        <taxon>Hexamita</taxon>
    </lineage>
</organism>
<sequence>MSNKDEQEVQQEEILEQNEEVAEEEYVEEEIQQQETIQNSIPQPLPHLSTSQLSKEELAYGCTFFSNAHGYTNPLNVVTPKALQTRFAPIQNMSLHAAETLLRPPFKPSTGRNFAESKQMKDLQLQCLAPCEIQEIMDYRVGAGDKQDAALESFKLLGAKDEHDKVHVNQLAALLVDCYQNLDYQLSCVDDYQMHCKYIQEQLEQMEKKNPELKLTKKKEQPFKLAPEEDIVAVIKMSIGDKDYIYLDDWRSFFKNVSELVFQDYRKQIERK</sequence>
<name>A0AA86THC7_9EUKA</name>
<reference evidence="2" key="1">
    <citation type="submission" date="2023-06" db="EMBL/GenBank/DDBJ databases">
        <authorList>
            <person name="Kurt Z."/>
        </authorList>
    </citation>
    <scope>NUCLEOTIDE SEQUENCE</scope>
</reference>
<feature type="region of interest" description="Disordered" evidence="1">
    <location>
        <begin position="1"/>
        <end position="22"/>
    </location>
</feature>
<proteinExistence type="predicted"/>
<evidence type="ECO:0000313" key="3">
    <source>
        <dbReference type="EMBL" id="CAI9917241.1"/>
    </source>
</evidence>
<feature type="compositionally biased region" description="Acidic residues" evidence="1">
    <location>
        <begin position="8"/>
        <end position="22"/>
    </location>
</feature>
<dbReference type="EMBL" id="CAXDID020000214">
    <property type="protein sequence ID" value="CAL6057449.1"/>
    <property type="molecule type" value="Genomic_DNA"/>
</dbReference>
<dbReference type="AlphaFoldDB" id="A0AA86THC7"/>
<evidence type="ECO:0000313" key="7">
    <source>
        <dbReference type="EMBL" id="CAL6057944.1"/>
    </source>
</evidence>
<dbReference type="EMBL" id="CATOUU010000742">
    <property type="protein sequence ID" value="CAI9945244.1"/>
    <property type="molecule type" value="Genomic_DNA"/>
</dbReference>
<evidence type="ECO:0000313" key="5">
    <source>
        <dbReference type="EMBL" id="CAL6057429.1"/>
    </source>
</evidence>
<dbReference type="Proteomes" id="UP001642409">
    <property type="component" value="Unassembled WGS sequence"/>
</dbReference>
<dbReference type="EMBL" id="CAXDID020000214">
    <property type="protein sequence ID" value="CAL6057429.1"/>
    <property type="molecule type" value="Genomic_DNA"/>
</dbReference>
<dbReference type="EMBL" id="CAXDID020000217">
    <property type="protein sequence ID" value="CAL6057944.1"/>
    <property type="molecule type" value="Genomic_DNA"/>
</dbReference>
<evidence type="ECO:0000313" key="4">
    <source>
        <dbReference type="EMBL" id="CAI9945244.1"/>
    </source>
</evidence>
<gene>
    <name evidence="4" type="ORF">HINF_LOCUS32889</name>
    <name evidence="5" type="ORF">HINF_LOCUS47503</name>
    <name evidence="6" type="ORF">HINF_LOCUS47513</name>
    <name evidence="7" type="ORF">HINF_LOCUS47834</name>
    <name evidence="2" type="ORF">HINF_LOCUS4876</name>
    <name evidence="3" type="ORF">HINF_LOCUS4886</name>
</gene>
<keyword evidence="8" id="KW-1185">Reference proteome</keyword>
<accession>A0AA86THC7</accession>
<reference evidence="5 8" key="2">
    <citation type="submission" date="2024-07" db="EMBL/GenBank/DDBJ databases">
        <authorList>
            <person name="Akdeniz Z."/>
        </authorList>
    </citation>
    <scope>NUCLEOTIDE SEQUENCE [LARGE SCALE GENOMIC DNA]</scope>
</reference>
<dbReference type="EMBL" id="CATOUU010000126">
    <property type="protein sequence ID" value="CAI9917231.1"/>
    <property type="molecule type" value="Genomic_DNA"/>
</dbReference>
<comment type="caution">
    <text evidence="2">The sequence shown here is derived from an EMBL/GenBank/DDBJ whole genome shotgun (WGS) entry which is preliminary data.</text>
</comment>
<protein>
    <submittedName>
        <fullName evidence="2">Uncharacterized protein</fullName>
    </submittedName>
</protein>
<evidence type="ECO:0000313" key="2">
    <source>
        <dbReference type="EMBL" id="CAI9917231.1"/>
    </source>
</evidence>
<evidence type="ECO:0000313" key="8">
    <source>
        <dbReference type="Proteomes" id="UP001642409"/>
    </source>
</evidence>